<evidence type="ECO:0000259" key="3">
    <source>
        <dbReference type="PROSITE" id="PS51471"/>
    </source>
</evidence>
<dbReference type="Pfam" id="PF14226">
    <property type="entry name" value="DIOX_N"/>
    <property type="match status" value="1"/>
</dbReference>
<comment type="similarity">
    <text evidence="1">Belongs to the iron/ascorbate-dependent oxidoreductase family.</text>
</comment>
<evidence type="ECO:0000313" key="4">
    <source>
        <dbReference type="EMBL" id="KAL3770101.1"/>
    </source>
</evidence>
<keyword evidence="5" id="KW-1185">Reference proteome</keyword>
<feature type="compositionally biased region" description="Basic and acidic residues" evidence="2">
    <location>
        <begin position="1"/>
        <end position="13"/>
    </location>
</feature>
<dbReference type="InterPro" id="IPR050231">
    <property type="entry name" value="Iron_ascorbate_oxido_reductase"/>
</dbReference>
<dbReference type="Proteomes" id="UP001530293">
    <property type="component" value="Unassembled WGS sequence"/>
</dbReference>
<dbReference type="PRINTS" id="PR00682">
    <property type="entry name" value="IPNSYNTHASE"/>
</dbReference>
<dbReference type="AlphaFoldDB" id="A0ABD3N1Y6"/>
<evidence type="ECO:0000313" key="5">
    <source>
        <dbReference type="Proteomes" id="UP001530293"/>
    </source>
</evidence>
<evidence type="ECO:0000256" key="2">
    <source>
        <dbReference type="SAM" id="MobiDB-lite"/>
    </source>
</evidence>
<dbReference type="InterPro" id="IPR005123">
    <property type="entry name" value="Oxoglu/Fe-dep_dioxygenase_dom"/>
</dbReference>
<feature type="region of interest" description="Disordered" evidence="2">
    <location>
        <begin position="1"/>
        <end position="23"/>
    </location>
</feature>
<gene>
    <name evidence="4" type="ORF">ACHAWU_009309</name>
</gene>
<reference evidence="4 5" key="1">
    <citation type="submission" date="2024-10" db="EMBL/GenBank/DDBJ databases">
        <title>Updated reference genomes for cyclostephanoid diatoms.</title>
        <authorList>
            <person name="Roberts W.R."/>
            <person name="Alverson A.J."/>
        </authorList>
    </citation>
    <scope>NUCLEOTIDE SEQUENCE [LARGE SCALE GENOMIC DNA]</scope>
    <source>
        <strain evidence="4 5">AJA232-27</strain>
    </source>
</reference>
<feature type="domain" description="Fe2OG dioxygenase" evidence="3">
    <location>
        <begin position="208"/>
        <end position="326"/>
    </location>
</feature>
<name>A0ABD3N1Y6_9STRA</name>
<organism evidence="4 5">
    <name type="scientific">Discostella pseudostelligera</name>
    <dbReference type="NCBI Taxonomy" id="259834"/>
    <lineage>
        <taxon>Eukaryota</taxon>
        <taxon>Sar</taxon>
        <taxon>Stramenopiles</taxon>
        <taxon>Ochrophyta</taxon>
        <taxon>Bacillariophyta</taxon>
        <taxon>Coscinodiscophyceae</taxon>
        <taxon>Thalassiosirophycidae</taxon>
        <taxon>Stephanodiscales</taxon>
        <taxon>Stephanodiscaceae</taxon>
        <taxon>Discostella</taxon>
    </lineage>
</organism>
<dbReference type="SUPFAM" id="SSF51197">
    <property type="entry name" value="Clavaminate synthase-like"/>
    <property type="match status" value="1"/>
</dbReference>
<accession>A0ABD3N1Y6</accession>
<dbReference type="Gene3D" id="2.60.120.330">
    <property type="entry name" value="B-lactam Antibiotic, Isopenicillin N Synthase, Chain"/>
    <property type="match status" value="1"/>
</dbReference>
<dbReference type="GO" id="GO:0016491">
    <property type="term" value="F:oxidoreductase activity"/>
    <property type="evidence" value="ECO:0007669"/>
    <property type="project" value="UniProtKB-KW"/>
</dbReference>
<protein>
    <recommendedName>
        <fullName evidence="3">Fe2OG dioxygenase domain-containing protein</fullName>
    </recommendedName>
</protein>
<keyword evidence="1" id="KW-0479">Metal-binding</keyword>
<dbReference type="PANTHER" id="PTHR47990">
    <property type="entry name" value="2-OXOGLUTARATE (2OG) AND FE(II)-DEPENDENT OXYGENASE SUPERFAMILY PROTEIN-RELATED"/>
    <property type="match status" value="1"/>
</dbReference>
<keyword evidence="1" id="KW-0408">Iron</keyword>
<comment type="caution">
    <text evidence="4">The sequence shown here is derived from an EMBL/GenBank/DDBJ whole genome shotgun (WGS) entry which is preliminary data.</text>
</comment>
<dbReference type="Pfam" id="PF03171">
    <property type="entry name" value="2OG-FeII_Oxy"/>
    <property type="match status" value="1"/>
</dbReference>
<dbReference type="EMBL" id="JALLBG020000045">
    <property type="protein sequence ID" value="KAL3770101.1"/>
    <property type="molecule type" value="Genomic_DNA"/>
</dbReference>
<dbReference type="GO" id="GO:0046872">
    <property type="term" value="F:metal ion binding"/>
    <property type="evidence" value="ECO:0007669"/>
    <property type="project" value="UniProtKB-KW"/>
</dbReference>
<evidence type="ECO:0000256" key="1">
    <source>
        <dbReference type="RuleBase" id="RU003682"/>
    </source>
</evidence>
<proteinExistence type="inferred from homology"/>
<dbReference type="InterPro" id="IPR026992">
    <property type="entry name" value="DIOX_N"/>
</dbReference>
<dbReference type="InterPro" id="IPR044861">
    <property type="entry name" value="IPNS-like_FE2OG_OXY"/>
</dbReference>
<sequence length="444" mass="50768">MTPKHNGDDRESSSDSNGLMGYRKSWKVDDTDDATGNEIPIIDLSNPNRSQLIEQLYEACSTWGFFQLINHGIPSHLLTSFRHAMCNFFALPYDVKLQLKRHAKNARGYFDDELTKRKRDWKEAIDVGAPGSRDWNLPDDDVQNACLDGYNQFPSGDECPNFRDVIVEYFQQCSKLSSHLARLMTLALSGIEINDEEIEMFLERMEAEHTSYLRMNYYPPCSTEGNNHKPGSSGALGISPHRDAGFLTILLQDDDCHSLQVARFEDDDDIEDDDKWVTVHPVPDSLTINTGDMAMICSNGRFRAPLHRVLTDPEKKRYSAPFFYNPGYNELIAPFACFCKEVIAEDLGEPSNNDATGCDDETNNIRELQALKYHPCLWGYFRALRFAGDLTDLGVEIQTSHYKMESKSSHIEKQRRFLELVNFEEPFDVERYRHVLASAEDIQT</sequence>
<keyword evidence="1" id="KW-0560">Oxidoreductase</keyword>
<dbReference type="InterPro" id="IPR027443">
    <property type="entry name" value="IPNS-like_sf"/>
</dbReference>
<dbReference type="PROSITE" id="PS51471">
    <property type="entry name" value="FE2OG_OXY"/>
    <property type="match status" value="1"/>
</dbReference>